<comment type="caution">
    <text evidence="1">The sequence shown here is derived from an EMBL/GenBank/DDBJ whole genome shotgun (WGS) entry which is preliminary data.</text>
</comment>
<keyword evidence="2" id="KW-1185">Reference proteome</keyword>
<protein>
    <submittedName>
        <fullName evidence="1">Uncharacterized protein</fullName>
    </submittedName>
</protein>
<evidence type="ECO:0000313" key="2">
    <source>
        <dbReference type="Proteomes" id="UP000186391"/>
    </source>
</evidence>
<dbReference type="EMBL" id="MRCA01000002">
    <property type="protein sequence ID" value="OKH15422.1"/>
    <property type="molecule type" value="Genomic_DNA"/>
</dbReference>
<dbReference type="AlphaFoldDB" id="A0A1U7H2P8"/>
<accession>A0A1U7H2P8</accession>
<evidence type="ECO:0000313" key="1">
    <source>
        <dbReference type="EMBL" id="OKH15422.1"/>
    </source>
</evidence>
<reference evidence="1 2" key="1">
    <citation type="submission" date="2016-11" db="EMBL/GenBank/DDBJ databases">
        <title>Draft Genome Sequences of Nine Cyanobacterial Strains from Diverse Habitats.</title>
        <authorList>
            <person name="Zhu T."/>
            <person name="Hou S."/>
            <person name="Lu X."/>
            <person name="Hess W.R."/>
        </authorList>
    </citation>
    <scope>NUCLEOTIDE SEQUENCE [LARGE SCALE GENOMIC DNA]</scope>
    <source>
        <strain evidence="1 2">NIES-592</strain>
    </source>
</reference>
<gene>
    <name evidence="1" type="ORF">NIES592_04790</name>
</gene>
<dbReference type="Proteomes" id="UP000186391">
    <property type="component" value="Unassembled WGS sequence"/>
</dbReference>
<organism evidence="1 2">
    <name type="scientific">Fischerella major NIES-592</name>
    <dbReference type="NCBI Taxonomy" id="210994"/>
    <lineage>
        <taxon>Bacteria</taxon>
        <taxon>Bacillati</taxon>
        <taxon>Cyanobacteriota</taxon>
        <taxon>Cyanophyceae</taxon>
        <taxon>Nostocales</taxon>
        <taxon>Hapalosiphonaceae</taxon>
        <taxon>Fischerella</taxon>
    </lineage>
</organism>
<sequence>MRRFLWVFAESSKGSLLTQYYIYFVKLRTPQCPLFSNKIHYFCVAFFGLTEKIKFLSCLYFETQMILIQQQNQRITLYTHLAIPKYFWSNSLDFY</sequence>
<proteinExistence type="predicted"/>
<name>A0A1U7H2P8_9CYAN</name>